<evidence type="ECO:0000313" key="1">
    <source>
        <dbReference type="EMBL" id="RNA05059.1"/>
    </source>
</evidence>
<name>A0A3M7Q1Q1_BRAPC</name>
<reference evidence="1 2" key="1">
    <citation type="journal article" date="2018" name="Sci. Rep.">
        <title>Genomic signatures of local adaptation to the degree of environmental predictability in rotifers.</title>
        <authorList>
            <person name="Franch-Gras L."/>
            <person name="Hahn C."/>
            <person name="Garcia-Roger E.M."/>
            <person name="Carmona M.J."/>
            <person name="Serra M."/>
            <person name="Gomez A."/>
        </authorList>
    </citation>
    <scope>NUCLEOTIDE SEQUENCE [LARGE SCALE GENOMIC DNA]</scope>
    <source>
        <strain evidence="1">HYR1</strain>
    </source>
</reference>
<comment type="caution">
    <text evidence="1">The sequence shown here is derived from an EMBL/GenBank/DDBJ whole genome shotgun (WGS) entry which is preliminary data.</text>
</comment>
<organism evidence="1 2">
    <name type="scientific">Brachionus plicatilis</name>
    <name type="common">Marine rotifer</name>
    <name type="synonym">Brachionus muelleri</name>
    <dbReference type="NCBI Taxonomy" id="10195"/>
    <lineage>
        <taxon>Eukaryota</taxon>
        <taxon>Metazoa</taxon>
        <taxon>Spiralia</taxon>
        <taxon>Gnathifera</taxon>
        <taxon>Rotifera</taxon>
        <taxon>Eurotatoria</taxon>
        <taxon>Monogononta</taxon>
        <taxon>Pseudotrocha</taxon>
        <taxon>Ploima</taxon>
        <taxon>Brachionidae</taxon>
        <taxon>Brachionus</taxon>
    </lineage>
</organism>
<keyword evidence="2" id="KW-1185">Reference proteome</keyword>
<evidence type="ECO:0000313" key="2">
    <source>
        <dbReference type="Proteomes" id="UP000276133"/>
    </source>
</evidence>
<dbReference type="EMBL" id="REGN01007873">
    <property type="protein sequence ID" value="RNA05059.1"/>
    <property type="molecule type" value="Genomic_DNA"/>
</dbReference>
<accession>A0A3M7Q1Q1</accession>
<gene>
    <name evidence="1" type="ORF">BpHYR1_003236</name>
</gene>
<sequence>MMNFNFLQINCIIVQ</sequence>
<proteinExistence type="predicted"/>
<protein>
    <submittedName>
        <fullName evidence="1">Uncharacterized protein</fullName>
    </submittedName>
</protein>
<dbReference type="Proteomes" id="UP000276133">
    <property type="component" value="Unassembled WGS sequence"/>
</dbReference>